<evidence type="ECO:0000313" key="3">
    <source>
        <dbReference type="EnsemblMetazoa" id="CapteP189459"/>
    </source>
</evidence>
<evidence type="ECO:0000313" key="4">
    <source>
        <dbReference type="Proteomes" id="UP000014760"/>
    </source>
</evidence>
<dbReference type="EnsemblMetazoa" id="CapteT189459">
    <property type="protein sequence ID" value="CapteP189459"/>
    <property type="gene ID" value="CapteG189459"/>
</dbReference>
<dbReference type="EMBL" id="AMQN01005441">
    <property type="status" value="NOT_ANNOTATED_CDS"/>
    <property type="molecule type" value="Genomic_DNA"/>
</dbReference>
<dbReference type="EMBL" id="KB296055">
    <property type="protein sequence ID" value="ELU12318.1"/>
    <property type="molecule type" value="Genomic_DNA"/>
</dbReference>
<evidence type="ECO:0000256" key="1">
    <source>
        <dbReference type="SAM" id="Phobius"/>
    </source>
</evidence>
<keyword evidence="4" id="KW-1185">Reference proteome</keyword>
<keyword evidence="1" id="KW-1133">Transmembrane helix</keyword>
<accession>R7V0F6</accession>
<organism evidence="2">
    <name type="scientific">Capitella teleta</name>
    <name type="common">Polychaete worm</name>
    <dbReference type="NCBI Taxonomy" id="283909"/>
    <lineage>
        <taxon>Eukaryota</taxon>
        <taxon>Metazoa</taxon>
        <taxon>Spiralia</taxon>
        <taxon>Lophotrochozoa</taxon>
        <taxon>Annelida</taxon>
        <taxon>Polychaeta</taxon>
        <taxon>Sedentaria</taxon>
        <taxon>Scolecida</taxon>
        <taxon>Capitellidae</taxon>
        <taxon>Capitella</taxon>
    </lineage>
</organism>
<gene>
    <name evidence="2" type="ORF">CAPTEDRAFT_189459</name>
</gene>
<reference evidence="4" key="1">
    <citation type="submission" date="2012-12" db="EMBL/GenBank/DDBJ databases">
        <authorList>
            <person name="Hellsten U."/>
            <person name="Grimwood J."/>
            <person name="Chapman J.A."/>
            <person name="Shapiro H."/>
            <person name="Aerts A."/>
            <person name="Otillar R.P."/>
            <person name="Terry A.Y."/>
            <person name="Boore J.L."/>
            <person name="Simakov O."/>
            <person name="Marletaz F."/>
            <person name="Cho S.-J."/>
            <person name="Edsinger-Gonzales E."/>
            <person name="Havlak P."/>
            <person name="Kuo D.-H."/>
            <person name="Larsson T."/>
            <person name="Lv J."/>
            <person name="Arendt D."/>
            <person name="Savage R."/>
            <person name="Osoegawa K."/>
            <person name="de Jong P."/>
            <person name="Lindberg D.R."/>
            <person name="Seaver E.C."/>
            <person name="Weisblat D.A."/>
            <person name="Putnam N.H."/>
            <person name="Grigoriev I.V."/>
            <person name="Rokhsar D.S."/>
        </authorList>
    </citation>
    <scope>NUCLEOTIDE SEQUENCE</scope>
    <source>
        <strain evidence="4">I ESC-2004</strain>
    </source>
</reference>
<keyword evidence="1" id="KW-0812">Transmembrane</keyword>
<reference evidence="2 4" key="2">
    <citation type="journal article" date="2013" name="Nature">
        <title>Insights into bilaterian evolution from three spiralian genomes.</title>
        <authorList>
            <person name="Simakov O."/>
            <person name="Marletaz F."/>
            <person name="Cho S.J."/>
            <person name="Edsinger-Gonzales E."/>
            <person name="Havlak P."/>
            <person name="Hellsten U."/>
            <person name="Kuo D.H."/>
            <person name="Larsson T."/>
            <person name="Lv J."/>
            <person name="Arendt D."/>
            <person name="Savage R."/>
            <person name="Osoegawa K."/>
            <person name="de Jong P."/>
            <person name="Grimwood J."/>
            <person name="Chapman J.A."/>
            <person name="Shapiro H."/>
            <person name="Aerts A."/>
            <person name="Otillar R.P."/>
            <person name="Terry A.Y."/>
            <person name="Boore J.L."/>
            <person name="Grigoriev I.V."/>
            <person name="Lindberg D.R."/>
            <person name="Seaver E.C."/>
            <person name="Weisblat D.A."/>
            <person name="Putnam N.H."/>
            <person name="Rokhsar D.S."/>
        </authorList>
    </citation>
    <scope>NUCLEOTIDE SEQUENCE</scope>
    <source>
        <strain evidence="2 4">I ESC-2004</strain>
    </source>
</reference>
<reference evidence="3" key="3">
    <citation type="submission" date="2015-06" db="UniProtKB">
        <authorList>
            <consortium name="EnsemblMetazoa"/>
        </authorList>
    </citation>
    <scope>IDENTIFICATION</scope>
</reference>
<sequence>MQKGDYKYCLVGTTIAAFIISSISIFLLPSWKDPFAKNAIKFDNTPVHTKRRDSTMKIEHKPCTFSNFQHAMYSEGYFPGKGRWVLPSNGFQGFNFLPSFCYLERHTPLPVARCFGRRNWSRILTLGDSTGRKHFAALVTILEGNGYTCTLLRAEGGEYLPDTSYFEGTHQVGTLIKEPRSCNACGGVRYNCIKDNSTIHVEHLGLASWKDTSLQIPPRFNTTLEFYFKVYLKDNPPDVIVLGLPFLQEKTQPVERNTQQLNKFISKMTQLVPLTTTMFWLPAGAESTQNNCSVTNNVNKQIVAVNRALFDRLGSRFLNTSDAWFGFYDEHALSCSAQPMWKDAESLGSAFYDVLVHLLLALFCA</sequence>
<dbReference type="Proteomes" id="UP000014760">
    <property type="component" value="Unassembled WGS sequence"/>
</dbReference>
<dbReference type="AlphaFoldDB" id="R7V0F6"/>
<name>R7V0F6_CAPTE</name>
<evidence type="ECO:0000313" key="2">
    <source>
        <dbReference type="EMBL" id="ELU12318.1"/>
    </source>
</evidence>
<keyword evidence="1" id="KW-0472">Membrane</keyword>
<proteinExistence type="predicted"/>
<dbReference type="HOGENOM" id="CLU_038092_1_0_1"/>
<feature type="transmembrane region" description="Helical" evidence="1">
    <location>
        <begin position="9"/>
        <end position="31"/>
    </location>
</feature>
<protein>
    <submittedName>
        <fullName evidence="2 3">Uncharacterized protein</fullName>
    </submittedName>
</protein>